<dbReference type="InterPro" id="IPR020845">
    <property type="entry name" value="AMP-binding_CS"/>
</dbReference>
<dbReference type="InterPro" id="IPR050237">
    <property type="entry name" value="ATP-dep_AMP-bd_enzyme"/>
</dbReference>
<dbReference type="PANTHER" id="PTHR43767">
    <property type="entry name" value="LONG-CHAIN-FATTY-ACID--COA LIGASE"/>
    <property type="match status" value="1"/>
</dbReference>
<gene>
    <name evidence="3" type="ORF">ACFQRL_10160</name>
</gene>
<evidence type="ECO:0000313" key="4">
    <source>
        <dbReference type="Proteomes" id="UP001596507"/>
    </source>
</evidence>
<dbReference type="Pfam" id="PF00501">
    <property type="entry name" value="AMP-binding"/>
    <property type="match status" value="1"/>
</dbReference>
<comment type="caution">
    <text evidence="3">The sequence shown here is derived from an EMBL/GenBank/DDBJ whole genome shotgun (WGS) entry which is preliminary data.</text>
</comment>
<sequence length="523" mass="56779">MSEQTLIPASLRRNHWMNQVTTHAEMKPDATAFKFQGVVTTWRQAADHMDAFAASLQRRGVGFGDRVLLLTLNHPGVVEAVFGINRLGAIAVPINMRLTPPEIAYIVDDADADIILVDAQLAPLVGAVGQLTDRLTRVIVFGAAGEGQESFTDLLAEPVGDFEAPDVPEDTTCLIMYTSGTTGRPKGAMLDHINLFSQAITCIRVNEVFTENDISFMTAPLFHIAGLGSIAPNFIIGIPTVIHPLGAFDPVALLDAYEAEKATVVFNVPQQWQAICAVPGIHERDLHLRIISWGAAPASTTVLHAMADAFPNALNVAVFGQTELSPITCALRGEDSLRKIGSVGRPIPTIQYRVVDAAGSDVAPGEVGEILYRGPNLMQGYWRKPAETAEAFEGGWFHSGDLVRQDEEGFVYVVDRKKDMIITGGENVYCAEVENVLFGHPKVLEAAIYGRDDERWGEVPVAAIALQPEQELTIEELQEWLSDKLARFKQPKALVIVPALPRNAAGKVNKVALRAADREPSAV</sequence>
<dbReference type="InterPro" id="IPR025110">
    <property type="entry name" value="AMP-bd_C"/>
</dbReference>
<evidence type="ECO:0000259" key="1">
    <source>
        <dbReference type="Pfam" id="PF00501"/>
    </source>
</evidence>
<keyword evidence="4" id="KW-1185">Reference proteome</keyword>
<evidence type="ECO:0000313" key="3">
    <source>
        <dbReference type="EMBL" id="MFC7269324.1"/>
    </source>
</evidence>
<proteinExistence type="predicted"/>
<organism evidence="3 4">
    <name type="scientific">Microbacterium fluvii</name>
    <dbReference type="NCBI Taxonomy" id="415215"/>
    <lineage>
        <taxon>Bacteria</taxon>
        <taxon>Bacillati</taxon>
        <taxon>Actinomycetota</taxon>
        <taxon>Actinomycetes</taxon>
        <taxon>Micrococcales</taxon>
        <taxon>Microbacteriaceae</taxon>
        <taxon>Microbacterium</taxon>
    </lineage>
</organism>
<reference evidence="4" key="1">
    <citation type="journal article" date="2019" name="Int. J. Syst. Evol. Microbiol.">
        <title>The Global Catalogue of Microorganisms (GCM) 10K type strain sequencing project: providing services to taxonomists for standard genome sequencing and annotation.</title>
        <authorList>
            <consortium name="The Broad Institute Genomics Platform"/>
            <consortium name="The Broad Institute Genome Sequencing Center for Infectious Disease"/>
            <person name="Wu L."/>
            <person name="Ma J."/>
        </authorList>
    </citation>
    <scope>NUCLEOTIDE SEQUENCE [LARGE SCALE GENOMIC DNA]</scope>
    <source>
        <strain evidence="4">CGMCC 1.15772</strain>
    </source>
</reference>
<name>A0ABW2HDH9_9MICO</name>
<dbReference type="Proteomes" id="UP001596507">
    <property type="component" value="Unassembled WGS sequence"/>
</dbReference>
<dbReference type="InterPro" id="IPR000873">
    <property type="entry name" value="AMP-dep_synth/lig_dom"/>
</dbReference>
<dbReference type="PANTHER" id="PTHR43767:SF1">
    <property type="entry name" value="NONRIBOSOMAL PEPTIDE SYNTHASE PES1 (EUROFUNG)-RELATED"/>
    <property type="match status" value="1"/>
</dbReference>
<dbReference type="Pfam" id="PF13193">
    <property type="entry name" value="AMP-binding_C"/>
    <property type="match status" value="1"/>
</dbReference>
<accession>A0ABW2HDH9</accession>
<dbReference type="InterPro" id="IPR045851">
    <property type="entry name" value="AMP-bd_C_sf"/>
</dbReference>
<evidence type="ECO:0000259" key="2">
    <source>
        <dbReference type="Pfam" id="PF13193"/>
    </source>
</evidence>
<feature type="domain" description="AMP-dependent synthetase/ligase" evidence="1">
    <location>
        <begin position="22"/>
        <end position="382"/>
    </location>
</feature>
<dbReference type="Gene3D" id="3.40.50.12780">
    <property type="entry name" value="N-terminal domain of ligase-like"/>
    <property type="match status" value="1"/>
</dbReference>
<dbReference type="EMBL" id="JBHTBE010000002">
    <property type="protein sequence ID" value="MFC7269324.1"/>
    <property type="molecule type" value="Genomic_DNA"/>
</dbReference>
<dbReference type="PROSITE" id="PS00455">
    <property type="entry name" value="AMP_BINDING"/>
    <property type="match status" value="1"/>
</dbReference>
<dbReference type="SUPFAM" id="SSF56801">
    <property type="entry name" value="Acetyl-CoA synthetase-like"/>
    <property type="match status" value="1"/>
</dbReference>
<dbReference type="Gene3D" id="3.30.300.30">
    <property type="match status" value="1"/>
</dbReference>
<dbReference type="RefSeq" id="WP_262874246.1">
    <property type="nucleotide sequence ID" value="NZ_BAABKW010000004.1"/>
</dbReference>
<feature type="domain" description="AMP-binding enzyme C-terminal" evidence="2">
    <location>
        <begin position="432"/>
        <end position="507"/>
    </location>
</feature>
<dbReference type="InterPro" id="IPR042099">
    <property type="entry name" value="ANL_N_sf"/>
</dbReference>
<protein>
    <submittedName>
        <fullName evidence="3">AMP-binding protein</fullName>
    </submittedName>
</protein>